<evidence type="ECO:0000256" key="9">
    <source>
        <dbReference type="ARBA" id="ARBA00040502"/>
    </source>
</evidence>
<organism evidence="13 14">
    <name type="scientific">Kwoniella shandongensis</name>
    <dbReference type="NCBI Taxonomy" id="1734106"/>
    <lineage>
        <taxon>Eukaryota</taxon>
        <taxon>Fungi</taxon>
        <taxon>Dikarya</taxon>
        <taxon>Basidiomycota</taxon>
        <taxon>Agaricomycotina</taxon>
        <taxon>Tremellomycetes</taxon>
        <taxon>Tremellales</taxon>
        <taxon>Cryptococcaceae</taxon>
        <taxon>Kwoniella</taxon>
    </lineage>
</organism>
<dbReference type="PROSITE" id="PS50141">
    <property type="entry name" value="A_DEAMIN_EDITASE"/>
    <property type="match status" value="1"/>
</dbReference>
<dbReference type="EC" id="3.5.4.34" evidence="8"/>
<dbReference type="GeneID" id="43588099"/>
<evidence type="ECO:0000256" key="6">
    <source>
        <dbReference type="ARBA" id="ARBA00037784"/>
    </source>
</evidence>
<dbReference type="GO" id="GO:0046872">
    <property type="term" value="F:metal ion binding"/>
    <property type="evidence" value="ECO:0007669"/>
    <property type="project" value="UniProtKB-KW"/>
</dbReference>
<dbReference type="GO" id="GO:0043829">
    <property type="term" value="F:tRNA-specific adenosine-37 deaminase activity"/>
    <property type="evidence" value="ECO:0007669"/>
    <property type="project" value="UniProtKB-EC"/>
</dbReference>
<comment type="similarity">
    <text evidence="7">Belongs to the ADAT1 family.</text>
</comment>
<dbReference type="RefSeq" id="XP_031861573.1">
    <property type="nucleotide sequence ID" value="XM_032003971.1"/>
</dbReference>
<dbReference type="PANTHER" id="PTHR46516">
    <property type="entry name" value="TRNA-SPECIFIC ADENOSINE DEAMINASE 1"/>
    <property type="match status" value="1"/>
</dbReference>
<keyword evidence="14" id="KW-1185">Reference proteome</keyword>
<dbReference type="KEGG" id="ksn:43588099"/>
<evidence type="ECO:0000256" key="4">
    <source>
        <dbReference type="ARBA" id="ARBA00022833"/>
    </source>
</evidence>
<feature type="region of interest" description="Disordered" evidence="12">
    <location>
        <begin position="188"/>
        <end position="212"/>
    </location>
</feature>
<evidence type="ECO:0000256" key="10">
    <source>
        <dbReference type="ARBA" id="ARBA00041760"/>
    </source>
</evidence>
<keyword evidence="4" id="KW-0862">Zinc</keyword>
<evidence type="ECO:0000256" key="2">
    <source>
        <dbReference type="ARBA" id="ARBA00022723"/>
    </source>
</evidence>
<dbReference type="GO" id="GO:0008033">
    <property type="term" value="P:tRNA processing"/>
    <property type="evidence" value="ECO:0007669"/>
    <property type="project" value="UniProtKB-KW"/>
</dbReference>
<comment type="catalytic activity">
    <reaction evidence="11">
        <text>adenosine(37) in tRNA(Ala) + H2O + H(+) = inosine(37) in tRNA(Ala) + NH4(+)</text>
        <dbReference type="Rhea" id="RHEA:50968"/>
        <dbReference type="Rhea" id="RHEA-COMP:12855"/>
        <dbReference type="Rhea" id="RHEA-COMP:12856"/>
        <dbReference type="ChEBI" id="CHEBI:15377"/>
        <dbReference type="ChEBI" id="CHEBI:15378"/>
        <dbReference type="ChEBI" id="CHEBI:28938"/>
        <dbReference type="ChEBI" id="CHEBI:74411"/>
        <dbReference type="ChEBI" id="CHEBI:82852"/>
        <dbReference type="EC" id="3.5.4.34"/>
    </reaction>
</comment>
<comment type="function">
    <text evidence="6">Specifically deaminates adenosine-37 to inosine in tRNA-Ala.</text>
</comment>
<evidence type="ECO:0000313" key="14">
    <source>
        <dbReference type="Proteomes" id="UP000322225"/>
    </source>
</evidence>
<dbReference type="GO" id="GO:0003723">
    <property type="term" value="F:RNA binding"/>
    <property type="evidence" value="ECO:0007669"/>
    <property type="project" value="InterPro"/>
</dbReference>
<reference evidence="13" key="2">
    <citation type="submission" date="2024-01" db="EMBL/GenBank/DDBJ databases">
        <title>Comparative genomics of Cryptococcus and Kwoniella reveals pathogenesis evolution and contrasting modes of karyotype evolution via chromosome fusion or intercentromeric recombination.</title>
        <authorList>
            <person name="Coelho M.A."/>
            <person name="David-Palma M."/>
            <person name="Shea T."/>
            <person name="Bowers K."/>
            <person name="McGinley-Smith S."/>
            <person name="Mohammad A.W."/>
            <person name="Gnirke A."/>
            <person name="Yurkov A.M."/>
            <person name="Nowrousian M."/>
            <person name="Sun S."/>
            <person name="Cuomo C.A."/>
            <person name="Heitman J."/>
        </authorList>
    </citation>
    <scope>NUCLEOTIDE SEQUENCE</scope>
    <source>
        <strain evidence="13">CBS 12478</strain>
    </source>
</reference>
<evidence type="ECO:0000313" key="13">
    <source>
        <dbReference type="EMBL" id="WWD19829.1"/>
    </source>
</evidence>
<feature type="compositionally biased region" description="Basic residues" evidence="12">
    <location>
        <begin position="372"/>
        <end position="382"/>
    </location>
</feature>
<dbReference type="PANTHER" id="PTHR46516:SF1">
    <property type="entry name" value="TRNA-SPECIFIC ADENOSINE DEAMINASE 1"/>
    <property type="match status" value="1"/>
</dbReference>
<dbReference type="EMBL" id="CP144057">
    <property type="protein sequence ID" value="WWD19829.1"/>
    <property type="molecule type" value="Genomic_DNA"/>
</dbReference>
<sequence>MAQTLRDSIAQSSITLYDTLPKHGKPTVRNNGVNEWTILSTISLVIPSSSSTTHIPSSSSASSSLDTSRVLPISLGTGVKVLPFSRLPPLGDALHDSHAEIIARRGFIRWLIYQASLFAPSSSSCANASGEEVFLERRDGKFRLKEGIKVWMYVSMLPCGDASTLHTAAHQSQDEAAQWDDNVGAMPQASDSTTDNLASIPSDDGSPLHVNAVGPTVVRGRNGYTNYSTMRTKPGRPDSIPSISMSCSDKIASWSVLGLQGALLEELFEAVWLNGLVIGGVDTPKSWEGSQAEWEVRVRNEVERALWGRLESIQDHLPPPYTLHKPAIHFTVVPFPHSKSAIQSSLPPSSPDPAPSPLSLSYIPSLSSQPKSTHKVKAGKPKPKPEIIANGTILSFVWKPPGKELMKEKGRSRISKFEILRAYEGLSTLLAESLIAGYQGEGNGQGQTSLTDNCHSTLTYCARKHRPGSRYQLAKTILRGHITPLSSTGTFTSLEQYGQVWTTDIDVDSEDGPALQLPIPPFRGWLVSGKEYEEFTSSGALRRG</sequence>
<keyword evidence="1" id="KW-0819">tRNA processing</keyword>
<dbReference type="InterPro" id="IPR002466">
    <property type="entry name" value="A_deamin"/>
</dbReference>
<name>A0A5M6C582_9TREE</name>
<dbReference type="AlphaFoldDB" id="A0A5M6C582"/>
<evidence type="ECO:0000256" key="3">
    <source>
        <dbReference type="ARBA" id="ARBA00022801"/>
    </source>
</evidence>
<evidence type="ECO:0000256" key="8">
    <source>
        <dbReference type="ARBA" id="ARBA00038940"/>
    </source>
</evidence>
<evidence type="ECO:0000256" key="12">
    <source>
        <dbReference type="SAM" id="MobiDB-lite"/>
    </source>
</evidence>
<evidence type="ECO:0000256" key="1">
    <source>
        <dbReference type="ARBA" id="ARBA00022694"/>
    </source>
</evidence>
<feature type="compositionally biased region" description="Polar residues" evidence="12">
    <location>
        <begin position="189"/>
        <end position="199"/>
    </location>
</feature>
<reference evidence="13" key="1">
    <citation type="submission" date="2017-08" db="EMBL/GenBank/DDBJ databases">
        <authorList>
            <person name="Cuomo C."/>
            <person name="Billmyre B."/>
            <person name="Heitman J."/>
        </authorList>
    </citation>
    <scope>NUCLEOTIDE SEQUENCE</scope>
    <source>
        <strain evidence="13">CBS 12478</strain>
    </source>
</reference>
<dbReference type="SMART" id="SM00552">
    <property type="entry name" value="ADEAMc"/>
    <property type="match status" value="1"/>
</dbReference>
<evidence type="ECO:0000256" key="7">
    <source>
        <dbReference type="ARBA" id="ARBA00038326"/>
    </source>
</evidence>
<protein>
    <recommendedName>
        <fullName evidence="9">tRNA-specific adenosine deaminase 1</fullName>
        <ecNumber evidence="8">3.5.4.34</ecNumber>
    </recommendedName>
    <alternativeName>
        <fullName evidence="10">tRNA-specific adenosine-37 deaminase</fullName>
    </alternativeName>
</protein>
<feature type="compositionally biased region" description="Low complexity" evidence="12">
    <location>
        <begin position="357"/>
        <end position="370"/>
    </location>
</feature>
<evidence type="ECO:0000256" key="5">
    <source>
        <dbReference type="ARBA" id="ARBA00037026"/>
    </source>
</evidence>
<keyword evidence="2" id="KW-0479">Metal-binding</keyword>
<accession>A0A5M6C582</accession>
<proteinExistence type="inferred from homology"/>
<evidence type="ECO:0000256" key="11">
    <source>
        <dbReference type="ARBA" id="ARBA00047635"/>
    </source>
</evidence>
<keyword evidence="3" id="KW-0378">Hydrolase</keyword>
<dbReference type="OrthoDB" id="10268011at2759"/>
<gene>
    <name evidence="13" type="ORF">CI109_104296</name>
</gene>
<comment type="cofactor">
    <cofactor evidence="5">
        <name>1D-myo-inositol hexakisphosphate</name>
        <dbReference type="ChEBI" id="CHEBI:58130"/>
    </cofactor>
</comment>
<dbReference type="Pfam" id="PF02137">
    <property type="entry name" value="A_deamin"/>
    <property type="match status" value="1"/>
</dbReference>
<feature type="region of interest" description="Disordered" evidence="12">
    <location>
        <begin position="341"/>
        <end position="384"/>
    </location>
</feature>
<dbReference type="Proteomes" id="UP000322225">
    <property type="component" value="Chromosome 7"/>
</dbReference>